<dbReference type="InterPro" id="IPR050109">
    <property type="entry name" value="HTH-type_TetR-like_transc_reg"/>
</dbReference>
<keyword evidence="2 4" id="KW-0238">DNA-binding</keyword>
<name>A0A239CX46_9ACTN</name>
<evidence type="ECO:0000256" key="1">
    <source>
        <dbReference type="ARBA" id="ARBA00023015"/>
    </source>
</evidence>
<feature type="domain" description="HTH tetR-type" evidence="5">
    <location>
        <begin position="20"/>
        <end position="80"/>
    </location>
</feature>
<dbReference type="OrthoDB" id="5242390at2"/>
<dbReference type="RefSeq" id="WP_089296218.1">
    <property type="nucleotide sequence ID" value="NZ_BOMU01000064.1"/>
</dbReference>
<keyword evidence="3" id="KW-0804">Transcription</keyword>
<dbReference type="PROSITE" id="PS01081">
    <property type="entry name" value="HTH_TETR_1"/>
    <property type="match status" value="1"/>
</dbReference>
<dbReference type="Proteomes" id="UP000198415">
    <property type="component" value="Unassembled WGS sequence"/>
</dbReference>
<dbReference type="GO" id="GO:0003700">
    <property type="term" value="F:DNA-binding transcription factor activity"/>
    <property type="evidence" value="ECO:0007669"/>
    <property type="project" value="TreeGrafter"/>
</dbReference>
<evidence type="ECO:0000256" key="3">
    <source>
        <dbReference type="ARBA" id="ARBA00023163"/>
    </source>
</evidence>
<evidence type="ECO:0000313" key="7">
    <source>
        <dbReference type="Proteomes" id="UP000198415"/>
    </source>
</evidence>
<protein>
    <submittedName>
        <fullName evidence="6">Transcriptional regulator, TetR family</fullName>
    </submittedName>
</protein>
<dbReference type="Pfam" id="PF00440">
    <property type="entry name" value="TetR_N"/>
    <property type="match status" value="1"/>
</dbReference>
<dbReference type="Pfam" id="PF17918">
    <property type="entry name" value="TetR_C_15"/>
    <property type="match status" value="1"/>
</dbReference>
<dbReference type="SUPFAM" id="SSF46689">
    <property type="entry name" value="Homeodomain-like"/>
    <property type="match status" value="1"/>
</dbReference>
<feature type="DNA-binding region" description="H-T-H motif" evidence="4">
    <location>
        <begin position="43"/>
        <end position="62"/>
    </location>
</feature>
<proteinExistence type="predicted"/>
<dbReference type="InterPro" id="IPR001647">
    <property type="entry name" value="HTH_TetR"/>
</dbReference>
<evidence type="ECO:0000313" key="6">
    <source>
        <dbReference type="EMBL" id="SNS24499.1"/>
    </source>
</evidence>
<evidence type="ECO:0000256" key="4">
    <source>
        <dbReference type="PROSITE-ProRule" id="PRU00335"/>
    </source>
</evidence>
<dbReference type="InterPro" id="IPR023772">
    <property type="entry name" value="DNA-bd_HTH_TetR-type_CS"/>
</dbReference>
<organism evidence="6 7">
    <name type="scientific">Actinoplanes regularis</name>
    <dbReference type="NCBI Taxonomy" id="52697"/>
    <lineage>
        <taxon>Bacteria</taxon>
        <taxon>Bacillati</taxon>
        <taxon>Actinomycetota</taxon>
        <taxon>Actinomycetes</taxon>
        <taxon>Micromonosporales</taxon>
        <taxon>Micromonosporaceae</taxon>
        <taxon>Actinoplanes</taxon>
    </lineage>
</organism>
<gene>
    <name evidence="6" type="ORF">SAMN06264365_112134</name>
</gene>
<dbReference type="GO" id="GO:0000976">
    <property type="term" value="F:transcription cis-regulatory region binding"/>
    <property type="evidence" value="ECO:0007669"/>
    <property type="project" value="TreeGrafter"/>
</dbReference>
<dbReference type="PRINTS" id="PR00455">
    <property type="entry name" value="HTHTETR"/>
</dbReference>
<reference evidence="6 7" key="1">
    <citation type="submission" date="2017-06" db="EMBL/GenBank/DDBJ databases">
        <authorList>
            <person name="Kim H.J."/>
            <person name="Triplett B.A."/>
        </authorList>
    </citation>
    <scope>NUCLEOTIDE SEQUENCE [LARGE SCALE GENOMIC DNA]</scope>
    <source>
        <strain evidence="6 7">DSM 43151</strain>
    </source>
</reference>
<dbReference type="PANTHER" id="PTHR30055:SF234">
    <property type="entry name" value="HTH-TYPE TRANSCRIPTIONAL REGULATOR BETI"/>
    <property type="match status" value="1"/>
</dbReference>
<evidence type="ECO:0000256" key="2">
    <source>
        <dbReference type="ARBA" id="ARBA00023125"/>
    </source>
</evidence>
<dbReference type="AlphaFoldDB" id="A0A239CX46"/>
<accession>A0A239CX46</accession>
<keyword evidence="1" id="KW-0805">Transcription regulation</keyword>
<dbReference type="PANTHER" id="PTHR30055">
    <property type="entry name" value="HTH-TYPE TRANSCRIPTIONAL REGULATOR RUTR"/>
    <property type="match status" value="1"/>
</dbReference>
<dbReference type="PROSITE" id="PS50977">
    <property type="entry name" value="HTH_TETR_2"/>
    <property type="match status" value="1"/>
</dbReference>
<evidence type="ECO:0000259" key="5">
    <source>
        <dbReference type="PROSITE" id="PS50977"/>
    </source>
</evidence>
<dbReference type="InterPro" id="IPR041669">
    <property type="entry name" value="TetR_C_15"/>
</dbReference>
<dbReference type="Gene3D" id="1.10.357.10">
    <property type="entry name" value="Tetracycline Repressor, domain 2"/>
    <property type="match status" value="1"/>
</dbReference>
<keyword evidence="7" id="KW-1185">Reference proteome</keyword>
<sequence>MTPDDKQLQPRKTPRQVRAELTRRRILTAAAHVFAEQGYAAGTTNRIAERAGVSIGSLYQYFPGKDAILVALLGEHLAQETPDLAEFSASPLADAVRAMVHAAVHSHSGDPELLGVLMQQALRWPEIMPMMAELQRQRAAEVHAFLDRHPEVDVADPAIAANLVVTTVGVVTHWLTAAPAALDPVSLEDEMTTMLTRYLTGR</sequence>
<dbReference type="EMBL" id="FZNR01000012">
    <property type="protein sequence ID" value="SNS24499.1"/>
    <property type="molecule type" value="Genomic_DNA"/>
</dbReference>
<dbReference type="InterPro" id="IPR009057">
    <property type="entry name" value="Homeodomain-like_sf"/>
</dbReference>